<dbReference type="AlphaFoldDB" id="A0A494WPV0"/>
<dbReference type="GeneID" id="97128568"/>
<protein>
    <recommendedName>
        <fullName evidence="1">DUF6431 domain-containing protein</fullName>
    </recommendedName>
</protein>
<evidence type="ECO:0000313" key="2">
    <source>
        <dbReference type="EMBL" id="QBF72881.1"/>
    </source>
</evidence>
<organism evidence="3 4">
    <name type="scientific">Clostridium scindens (strain ATCC 35704 / DSM 5676 / VPI 13733 / 19)</name>
    <dbReference type="NCBI Taxonomy" id="411468"/>
    <lineage>
        <taxon>Bacteria</taxon>
        <taxon>Bacillati</taxon>
        <taxon>Bacillota</taxon>
        <taxon>Clostridia</taxon>
        <taxon>Lachnospirales</taxon>
        <taxon>Lachnospiraceae</taxon>
    </lineage>
</organism>
<dbReference type="GO" id="GO:0043565">
    <property type="term" value="F:sequence-specific DNA binding"/>
    <property type="evidence" value="ECO:0007669"/>
    <property type="project" value="InterPro"/>
</dbReference>
<name>A0A494WPV0_CLOS5</name>
<accession>A0A494WPV0</accession>
<sequence>MEGFCPELQTCPCCGAKGSCRIHAYYGRSLVDFVGGTPVRHSLCILRLICTCGHTHAILPDFIIPYSGYGLFFLLRVLAEYFLHLSTVERLCERFSISLSQLRRWLDLFRVQKVEWLGILSSVEISALSFLKALSIQPAYSDFASAFVRRFAKSFLQSHRNPAPYCQQVFGP</sequence>
<feature type="domain" description="DUF6431" evidence="1">
    <location>
        <begin position="11"/>
        <end position="81"/>
    </location>
</feature>
<dbReference type="InterPro" id="IPR045536">
    <property type="entry name" value="DUF6431"/>
</dbReference>
<dbReference type="Proteomes" id="UP000289664">
    <property type="component" value="Chromosome"/>
</dbReference>
<dbReference type="EMBL" id="CP036170">
    <property type="protein sequence ID" value="QBF72881.1"/>
    <property type="molecule type" value="Genomic_DNA"/>
</dbReference>
<evidence type="ECO:0000259" key="1">
    <source>
        <dbReference type="Pfam" id="PF20020"/>
    </source>
</evidence>
<evidence type="ECO:0000313" key="3">
    <source>
        <dbReference type="EMBL" id="QBF76052.1"/>
    </source>
</evidence>
<dbReference type="KEGG" id="csci:HDCHBGLK_00226"/>
<evidence type="ECO:0000313" key="4">
    <source>
        <dbReference type="Proteomes" id="UP000289664"/>
    </source>
</evidence>
<dbReference type="InterPro" id="IPR010921">
    <property type="entry name" value="Trp_repressor/repl_initiator"/>
</dbReference>
<gene>
    <name evidence="2" type="ORF">HDCHBGLK_00226</name>
    <name evidence="3" type="ORF">HDCHBGLK_03468</name>
</gene>
<dbReference type="SUPFAM" id="SSF48295">
    <property type="entry name" value="TrpR-like"/>
    <property type="match status" value="1"/>
</dbReference>
<proteinExistence type="predicted"/>
<reference evidence="3 4" key="1">
    <citation type="journal article" date="2019" name="Appl. Environ. Microbiol.">
        <title>Clostridium scindens ATCC 35704: integration of nutritional requirements, the complete genome sequence, and global transcriptional responses to bile acids.</title>
        <authorList>
            <person name="Devendran S."/>
            <person name="Shrestha R."/>
            <person name="Alves J.M.P."/>
            <person name="Wolf P.G."/>
            <person name="Ly L."/>
            <person name="Hernandez A.G."/>
            <person name="Mendez-Garcia C."/>
            <person name="Inboden A."/>
            <person name="Wiley J."/>
            <person name="Paul O."/>
            <person name="Allen A."/>
            <person name="Springer E."/>
            <person name="Wright C.L."/>
            <person name="Fields C.J."/>
            <person name="Daniel S.L."/>
            <person name="Ridlon J.M."/>
        </authorList>
    </citation>
    <scope>NUCLEOTIDE SEQUENCE [LARGE SCALE GENOMIC DNA]</scope>
    <source>
        <strain evidence="3 4">ATCC 35704</strain>
    </source>
</reference>
<keyword evidence="4" id="KW-1185">Reference proteome</keyword>
<dbReference type="KEGG" id="csci:HDCHBGLK_03468"/>
<dbReference type="RefSeq" id="WP_290452057.1">
    <property type="nucleotide sequence ID" value="NZ_CP036170.1"/>
</dbReference>
<dbReference type="Pfam" id="PF20020">
    <property type="entry name" value="DUF6431"/>
    <property type="match status" value="1"/>
</dbReference>
<dbReference type="EMBL" id="CP036170">
    <property type="protein sequence ID" value="QBF76052.1"/>
    <property type="molecule type" value="Genomic_DNA"/>
</dbReference>